<feature type="repeat" description="Filamin" evidence="1">
    <location>
        <begin position="53"/>
        <end position="176"/>
    </location>
</feature>
<proteinExistence type="predicted"/>
<name>A0A6A4WPZ4_AMPAM</name>
<dbReference type="Gene3D" id="2.60.40.10">
    <property type="entry name" value="Immunoglobulins"/>
    <property type="match status" value="1"/>
</dbReference>
<dbReference type="OrthoDB" id="6352155at2759"/>
<evidence type="ECO:0000256" key="1">
    <source>
        <dbReference type="PROSITE-ProRule" id="PRU00087"/>
    </source>
</evidence>
<dbReference type="InterPro" id="IPR017868">
    <property type="entry name" value="Filamin/ABP280_repeat-like"/>
</dbReference>
<feature type="region of interest" description="Disordered" evidence="2">
    <location>
        <begin position="43"/>
        <end position="65"/>
    </location>
</feature>
<evidence type="ECO:0000313" key="3">
    <source>
        <dbReference type="EMBL" id="KAF0304712.1"/>
    </source>
</evidence>
<organism evidence="3 4">
    <name type="scientific">Amphibalanus amphitrite</name>
    <name type="common">Striped barnacle</name>
    <name type="synonym">Balanus amphitrite</name>
    <dbReference type="NCBI Taxonomy" id="1232801"/>
    <lineage>
        <taxon>Eukaryota</taxon>
        <taxon>Metazoa</taxon>
        <taxon>Ecdysozoa</taxon>
        <taxon>Arthropoda</taxon>
        <taxon>Crustacea</taxon>
        <taxon>Multicrustacea</taxon>
        <taxon>Cirripedia</taxon>
        <taxon>Thoracica</taxon>
        <taxon>Thoracicalcarea</taxon>
        <taxon>Balanomorpha</taxon>
        <taxon>Balanoidea</taxon>
        <taxon>Balanidae</taxon>
        <taxon>Amphibalaninae</taxon>
        <taxon>Amphibalanus</taxon>
    </lineage>
</organism>
<gene>
    <name evidence="3" type="ORF">FJT64_023562</name>
</gene>
<sequence>MDIIWATDEQKLIKYLQKLRESANRLKKRFTLVKTPSFMAAADPEPHIDRGVSSSRGGGECTASGTGLLRAERGRVAEFSVFFPRTSQPDLLLELRSETGDFFTQRVTERSPPRVALADSLRTVSGIGLLRTIPVGYRVTGKAVMVSYRPPTEGQLEVSVVWRGHHVPGSPFTLLVKPGEPDGEEVSQPEVNIVLYSDLYADFETPRESRYRLHAEQSRSKVYLGPVLARARPADLRTSSRRISPTSFSMEEAKRMLLDGGRTRVKRQVEPSLEIRTEGHVVRMREMFERFIELERSAGGRPTGLQSSRSLASLPGSESFGAPWPLDGVGRSHSTAALWRPVEIHTLEQQALGSRAMSEPAHQPEEEDQPERRGVGPAPEGVERPVTAPLRVRDSPRRSLSCSVAEPMVTGPADINRAQFEAILRYFEGLRDGRILDGAPAPAPARAPRSQAALGWLRRRWPSSGAPGGRFDLRRAGLRRSLGALPPPLSPPIGEGDDDGLADAESVVLAPAPVEGPPLTVPRVMAEYPYLSKRRSRPRLAARGLIPHQELVRRARDRVVAFGPGLFHGHVGTDNTFQLYVPEPQCAPRRVTVHPASAPSSAATLAECELRYLGYMYHEVRYRVCEAGWYRVRVTLGAHAADVDVLVRVTSRHSDVTLRQSWPQGRQENDQTSLHSE</sequence>
<evidence type="ECO:0000313" key="4">
    <source>
        <dbReference type="Proteomes" id="UP000440578"/>
    </source>
</evidence>
<dbReference type="PROSITE" id="PS50194">
    <property type="entry name" value="FILAMIN_REPEAT"/>
    <property type="match status" value="2"/>
</dbReference>
<dbReference type="SMART" id="SM00557">
    <property type="entry name" value="IG_FLMN"/>
    <property type="match status" value="1"/>
</dbReference>
<dbReference type="EMBL" id="VIIS01000821">
    <property type="protein sequence ID" value="KAF0304712.1"/>
    <property type="molecule type" value="Genomic_DNA"/>
</dbReference>
<feature type="region of interest" description="Disordered" evidence="2">
    <location>
        <begin position="352"/>
        <end position="388"/>
    </location>
</feature>
<dbReference type="SUPFAM" id="SSF81296">
    <property type="entry name" value="E set domains"/>
    <property type="match status" value="2"/>
</dbReference>
<dbReference type="InterPro" id="IPR014756">
    <property type="entry name" value="Ig_E-set"/>
</dbReference>
<dbReference type="AlphaFoldDB" id="A0A6A4WPZ4"/>
<dbReference type="Proteomes" id="UP000440578">
    <property type="component" value="Unassembled WGS sequence"/>
</dbReference>
<feature type="region of interest" description="Disordered" evidence="2">
    <location>
        <begin position="657"/>
        <end position="677"/>
    </location>
</feature>
<feature type="repeat" description="Filamin" evidence="1">
    <location>
        <begin position="557"/>
        <end position="649"/>
    </location>
</feature>
<accession>A0A6A4WPZ4</accession>
<dbReference type="Pfam" id="PF00630">
    <property type="entry name" value="Filamin"/>
    <property type="match status" value="1"/>
</dbReference>
<reference evidence="3 4" key="1">
    <citation type="submission" date="2019-07" db="EMBL/GenBank/DDBJ databases">
        <title>Draft genome assembly of a fouling barnacle, Amphibalanus amphitrite (Darwin, 1854): The first reference genome for Thecostraca.</title>
        <authorList>
            <person name="Kim W."/>
        </authorList>
    </citation>
    <scope>NUCLEOTIDE SEQUENCE [LARGE SCALE GENOMIC DNA]</scope>
    <source>
        <strain evidence="3">SNU_AA5</strain>
        <tissue evidence="3">Soma without cirri and trophi</tissue>
    </source>
</reference>
<dbReference type="InterPro" id="IPR013783">
    <property type="entry name" value="Ig-like_fold"/>
</dbReference>
<protein>
    <submittedName>
        <fullName evidence="3">Uncharacterized protein</fullName>
    </submittedName>
</protein>
<evidence type="ECO:0000256" key="2">
    <source>
        <dbReference type="SAM" id="MobiDB-lite"/>
    </source>
</evidence>
<comment type="caution">
    <text evidence="3">The sequence shown here is derived from an EMBL/GenBank/DDBJ whole genome shotgun (WGS) entry which is preliminary data.</text>
</comment>
<keyword evidence="4" id="KW-1185">Reference proteome</keyword>
<dbReference type="InterPro" id="IPR001298">
    <property type="entry name" value="Filamin/ABP280_rpt"/>
</dbReference>